<feature type="compositionally biased region" description="Low complexity" evidence="1">
    <location>
        <begin position="281"/>
        <end position="296"/>
    </location>
</feature>
<dbReference type="AlphaFoldDB" id="A0AAN6I899"/>
<accession>A0AAN6I899</accession>
<organism evidence="2 3">
    <name type="scientific">Pichia angusta</name>
    <name type="common">Yeast</name>
    <name type="synonym">Hansenula polymorpha</name>
    <dbReference type="NCBI Taxonomy" id="870730"/>
    <lineage>
        <taxon>Eukaryota</taxon>
        <taxon>Fungi</taxon>
        <taxon>Dikarya</taxon>
        <taxon>Ascomycota</taxon>
        <taxon>Saccharomycotina</taxon>
        <taxon>Pichiomycetes</taxon>
        <taxon>Pichiales</taxon>
        <taxon>Pichiaceae</taxon>
        <taxon>Ogataea</taxon>
    </lineage>
</organism>
<reference evidence="2" key="1">
    <citation type="journal article" date="2021" name="G3 (Bethesda)">
        <title>Genomic diversity, chromosomal rearrangements, and interspecies hybridization in the ogataea polymorpha species complex.</title>
        <authorList>
            <person name="Hanson S.J."/>
            <person name="Cinneide E.O."/>
            <person name="Salzberg L.I."/>
            <person name="Wolfe K.H."/>
            <person name="McGowan J."/>
            <person name="Fitzpatrick D.A."/>
            <person name="Matlin K."/>
        </authorList>
    </citation>
    <scope>NUCLEOTIDE SEQUENCE</scope>
    <source>
        <strain evidence="2">61-244</strain>
    </source>
</reference>
<feature type="compositionally biased region" description="Pro residues" evidence="1">
    <location>
        <begin position="310"/>
        <end position="322"/>
    </location>
</feature>
<comment type="caution">
    <text evidence="2">The sequence shown here is derived from an EMBL/GenBank/DDBJ whole genome shotgun (WGS) entry which is preliminary data.</text>
</comment>
<dbReference type="EMBL" id="JAHLUX010000001">
    <property type="protein sequence ID" value="KAG7822320.1"/>
    <property type="molecule type" value="Genomic_DNA"/>
</dbReference>
<feature type="compositionally biased region" description="Basic residues" evidence="1">
    <location>
        <begin position="262"/>
        <end position="280"/>
    </location>
</feature>
<dbReference type="RefSeq" id="XP_043062690.1">
    <property type="nucleotide sequence ID" value="XM_043206529.1"/>
</dbReference>
<feature type="compositionally biased region" description="Low complexity" evidence="1">
    <location>
        <begin position="217"/>
        <end position="261"/>
    </location>
</feature>
<proteinExistence type="predicted"/>
<dbReference type="Proteomes" id="UP001196530">
    <property type="component" value="Unassembled WGS sequence"/>
</dbReference>
<feature type="region of interest" description="Disordered" evidence="1">
    <location>
        <begin position="210"/>
        <end position="322"/>
    </location>
</feature>
<sequence>MNAVMMVETRSAEFVPLRQGASATEYARATAGALVCVLAQLTQPPAGLPCFADEFRTAGVASYFRIADAEDLALRRLAATLAAVSFEDVEGLRQLSNDDAEYMLRYYARGMEHSESALDPQLRYDRYRELQLNTRVPNHREIYGAARKVLQQLALTPLARAQPAAGAREGFGGQLLLVGFYLMPMVVVGDDPEATQLDPSMERRMRNLSALRRRGPASRWPRSSSRPTAVCAWARTRTAGGSRRSSSASSSRWTRCSAGPTRRARRWSARSRTASSRRRSTASTTAGPTSTSASPRRPASTATSASTCWPRPPPPGARAPRS</sequence>
<dbReference type="GeneID" id="66124846"/>
<evidence type="ECO:0000313" key="3">
    <source>
        <dbReference type="Proteomes" id="UP001196530"/>
    </source>
</evidence>
<evidence type="ECO:0000313" key="2">
    <source>
        <dbReference type="EMBL" id="KAG7822320.1"/>
    </source>
</evidence>
<protein>
    <submittedName>
        <fullName evidence="2">Uncharacterized protein</fullName>
    </submittedName>
</protein>
<gene>
    <name evidence="2" type="ORF">KL928_000795</name>
</gene>
<evidence type="ECO:0000256" key="1">
    <source>
        <dbReference type="SAM" id="MobiDB-lite"/>
    </source>
</evidence>
<name>A0AAN6I899_PICAN</name>